<dbReference type="Gene3D" id="6.10.250.690">
    <property type="match status" value="1"/>
</dbReference>
<comment type="caution">
    <text evidence="12">The sequence shown here is derived from an EMBL/GenBank/DDBJ whole genome shotgun (WGS) entry which is preliminary data.</text>
</comment>
<evidence type="ECO:0000256" key="5">
    <source>
        <dbReference type="ARBA" id="ARBA00023125"/>
    </source>
</evidence>
<proteinExistence type="predicted"/>
<dbReference type="Proteomes" id="UP000469440">
    <property type="component" value="Unassembled WGS sequence"/>
</dbReference>
<keyword evidence="2 8" id="KW-0597">Phosphoprotein</keyword>
<dbReference type="GO" id="GO:0000976">
    <property type="term" value="F:transcription cis-regulatory region binding"/>
    <property type="evidence" value="ECO:0007669"/>
    <property type="project" value="TreeGrafter"/>
</dbReference>
<dbReference type="PANTHER" id="PTHR48111">
    <property type="entry name" value="REGULATOR OF RPOS"/>
    <property type="match status" value="1"/>
</dbReference>
<feature type="modified residue" description="4-aspartylphosphate" evidence="8">
    <location>
        <position position="52"/>
    </location>
</feature>
<keyword evidence="13" id="KW-1185">Reference proteome</keyword>
<dbReference type="SUPFAM" id="SSF52172">
    <property type="entry name" value="CheY-like"/>
    <property type="match status" value="1"/>
</dbReference>
<reference evidence="12 13" key="1">
    <citation type="submission" date="2019-09" db="EMBL/GenBank/DDBJ databases">
        <title>Genome sequence of Clostridium sp. EA1.</title>
        <authorList>
            <person name="Poehlein A."/>
            <person name="Bengelsdorf F.R."/>
            <person name="Daniel R."/>
        </authorList>
    </citation>
    <scope>NUCLEOTIDE SEQUENCE [LARGE SCALE GENOMIC DNA]</scope>
    <source>
        <strain evidence="12 13">EA1</strain>
    </source>
</reference>
<keyword evidence="3" id="KW-0902">Two-component regulatory system</keyword>
<dbReference type="InterPro" id="IPR001867">
    <property type="entry name" value="OmpR/PhoB-type_DNA-bd"/>
</dbReference>
<keyword evidence="4" id="KW-0805">Transcription regulation</keyword>
<evidence type="ECO:0000259" key="11">
    <source>
        <dbReference type="PROSITE" id="PS51755"/>
    </source>
</evidence>
<dbReference type="CDD" id="cd17574">
    <property type="entry name" value="REC_OmpR"/>
    <property type="match status" value="1"/>
</dbReference>
<dbReference type="EMBL" id="VWXL01000047">
    <property type="protein sequence ID" value="MVB10775.1"/>
    <property type="molecule type" value="Genomic_DNA"/>
</dbReference>
<dbReference type="OrthoDB" id="9790442at2"/>
<feature type="domain" description="Response regulatory" evidence="10">
    <location>
        <begin position="4"/>
        <end position="116"/>
    </location>
</feature>
<dbReference type="RefSeq" id="WP_066649006.1">
    <property type="nucleotide sequence ID" value="NZ_VWXL01000047.1"/>
</dbReference>
<feature type="DNA-binding region" description="OmpR/PhoB-type" evidence="9">
    <location>
        <begin position="125"/>
        <end position="224"/>
    </location>
</feature>
<evidence type="ECO:0000256" key="7">
    <source>
        <dbReference type="ARBA" id="ARBA00024867"/>
    </source>
</evidence>
<dbReference type="InterPro" id="IPR001789">
    <property type="entry name" value="Sig_transdc_resp-reg_receiver"/>
</dbReference>
<dbReference type="GO" id="GO:0032993">
    <property type="term" value="C:protein-DNA complex"/>
    <property type="evidence" value="ECO:0007669"/>
    <property type="project" value="TreeGrafter"/>
</dbReference>
<dbReference type="PANTHER" id="PTHR48111:SF2">
    <property type="entry name" value="RESPONSE REGULATOR SAER"/>
    <property type="match status" value="1"/>
</dbReference>
<dbReference type="Gene3D" id="1.10.10.10">
    <property type="entry name" value="Winged helix-like DNA-binding domain superfamily/Winged helix DNA-binding domain"/>
    <property type="match status" value="1"/>
</dbReference>
<dbReference type="SMART" id="SM00448">
    <property type="entry name" value="REC"/>
    <property type="match status" value="1"/>
</dbReference>
<gene>
    <name evidence="12" type="primary">arlR_1</name>
    <name evidence="12" type="ORF">CAFE_14730</name>
</gene>
<dbReference type="GO" id="GO:0000156">
    <property type="term" value="F:phosphorelay response regulator activity"/>
    <property type="evidence" value="ECO:0007669"/>
    <property type="project" value="TreeGrafter"/>
</dbReference>
<evidence type="ECO:0000313" key="12">
    <source>
        <dbReference type="EMBL" id="MVB10775.1"/>
    </source>
</evidence>
<evidence type="ECO:0000256" key="9">
    <source>
        <dbReference type="PROSITE-ProRule" id="PRU01091"/>
    </source>
</evidence>
<evidence type="ECO:0000259" key="10">
    <source>
        <dbReference type="PROSITE" id="PS50110"/>
    </source>
</evidence>
<protein>
    <recommendedName>
        <fullName evidence="1">Stage 0 sporulation protein A homolog</fullName>
    </recommendedName>
</protein>
<evidence type="ECO:0000256" key="1">
    <source>
        <dbReference type="ARBA" id="ARBA00018672"/>
    </source>
</evidence>
<organism evidence="12 13">
    <name type="scientific">Caproicibacter fermentans</name>
    <dbReference type="NCBI Taxonomy" id="2576756"/>
    <lineage>
        <taxon>Bacteria</taxon>
        <taxon>Bacillati</taxon>
        <taxon>Bacillota</taxon>
        <taxon>Clostridia</taxon>
        <taxon>Eubacteriales</taxon>
        <taxon>Acutalibacteraceae</taxon>
        <taxon>Caproicibacter</taxon>
    </lineage>
</organism>
<keyword evidence="6" id="KW-0804">Transcription</keyword>
<evidence type="ECO:0000256" key="3">
    <source>
        <dbReference type="ARBA" id="ARBA00023012"/>
    </source>
</evidence>
<dbReference type="PROSITE" id="PS51755">
    <property type="entry name" value="OMPR_PHOB"/>
    <property type="match status" value="1"/>
</dbReference>
<dbReference type="AlphaFoldDB" id="A0A6N8HYU6"/>
<evidence type="ECO:0000256" key="8">
    <source>
        <dbReference type="PROSITE-ProRule" id="PRU00169"/>
    </source>
</evidence>
<dbReference type="Gene3D" id="3.40.50.2300">
    <property type="match status" value="1"/>
</dbReference>
<dbReference type="InterPro" id="IPR036388">
    <property type="entry name" value="WH-like_DNA-bd_sf"/>
</dbReference>
<dbReference type="InterPro" id="IPR039420">
    <property type="entry name" value="WalR-like"/>
</dbReference>
<evidence type="ECO:0000256" key="4">
    <source>
        <dbReference type="ARBA" id="ARBA00023015"/>
    </source>
</evidence>
<dbReference type="GO" id="GO:0006355">
    <property type="term" value="P:regulation of DNA-templated transcription"/>
    <property type="evidence" value="ECO:0007669"/>
    <property type="project" value="InterPro"/>
</dbReference>
<sequence>MNKKILLVDDEKGIVAMMKSYFEMSDYKVYTAFSGKEALQKVVCKPDIILLDINMPEMDGLSVCQRIREHLSCPILFLTARIETSDKINGFGVGGDDYIVKPFDLDELGARVAAHLRRENRKQGQSELRFFDDMTIDYSKREIEIARVQVALSKKEFDIVELLSTNAGQVFDRERIYDVVWGLDGDGNSDTIMEHIRKIRTKFAALSLHQYIETVWGVGYKWNG</sequence>
<evidence type="ECO:0000256" key="2">
    <source>
        <dbReference type="ARBA" id="ARBA00022553"/>
    </source>
</evidence>
<evidence type="ECO:0000313" key="13">
    <source>
        <dbReference type="Proteomes" id="UP000469440"/>
    </source>
</evidence>
<dbReference type="PROSITE" id="PS50110">
    <property type="entry name" value="RESPONSE_REGULATORY"/>
    <property type="match status" value="1"/>
</dbReference>
<dbReference type="InterPro" id="IPR011006">
    <property type="entry name" value="CheY-like_superfamily"/>
</dbReference>
<name>A0A6N8HYU6_9FIRM</name>
<dbReference type="SMART" id="SM00862">
    <property type="entry name" value="Trans_reg_C"/>
    <property type="match status" value="1"/>
</dbReference>
<accession>A0A6N8HYU6</accession>
<dbReference type="Pfam" id="PF00072">
    <property type="entry name" value="Response_reg"/>
    <property type="match status" value="1"/>
</dbReference>
<evidence type="ECO:0000256" key="6">
    <source>
        <dbReference type="ARBA" id="ARBA00023163"/>
    </source>
</evidence>
<feature type="domain" description="OmpR/PhoB-type" evidence="11">
    <location>
        <begin position="125"/>
        <end position="224"/>
    </location>
</feature>
<dbReference type="FunFam" id="1.10.10.10:FF:000018">
    <property type="entry name" value="DNA-binding response regulator ResD"/>
    <property type="match status" value="1"/>
</dbReference>
<keyword evidence="5 9" id="KW-0238">DNA-binding</keyword>
<dbReference type="Pfam" id="PF00486">
    <property type="entry name" value="Trans_reg_C"/>
    <property type="match status" value="1"/>
</dbReference>
<dbReference type="FunFam" id="3.40.50.2300:FF:000001">
    <property type="entry name" value="DNA-binding response regulator PhoB"/>
    <property type="match status" value="1"/>
</dbReference>
<comment type="function">
    <text evidence="7">May play the central regulatory role in sporulation. It may be an element of the effector pathway responsible for the activation of sporulation genes in response to nutritional stress. Spo0A may act in concert with spo0H (a sigma factor) to control the expression of some genes that are critical to the sporulation process.</text>
</comment>
<dbReference type="CDD" id="cd00383">
    <property type="entry name" value="trans_reg_C"/>
    <property type="match status" value="1"/>
</dbReference>
<dbReference type="GO" id="GO:0005829">
    <property type="term" value="C:cytosol"/>
    <property type="evidence" value="ECO:0007669"/>
    <property type="project" value="TreeGrafter"/>
</dbReference>